<reference evidence="3" key="1">
    <citation type="submission" date="2020-01" db="EMBL/GenBank/DDBJ databases">
        <authorList>
            <consortium name="DOE Joint Genome Institute"/>
            <person name="Haridas S."/>
            <person name="Albert R."/>
            <person name="Binder M."/>
            <person name="Bloem J."/>
            <person name="Labutti K."/>
            <person name="Salamov A."/>
            <person name="Andreopoulos B."/>
            <person name="Baker S.E."/>
            <person name="Barry K."/>
            <person name="Bills G."/>
            <person name="Bluhm B.H."/>
            <person name="Cannon C."/>
            <person name="Castanera R."/>
            <person name="Culley D.E."/>
            <person name="Daum C."/>
            <person name="Ezra D."/>
            <person name="Gonzalez J.B."/>
            <person name="Henrissat B."/>
            <person name="Kuo A."/>
            <person name="Liang C."/>
            <person name="Lipzen A."/>
            <person name="Lutzoni F."/>
            <person name="Magnuson J."/>
            <person name="Mondo S."/>
            <person name="Nolan M."/>
            <person name="Ohm R."/>
            <person name="Pangilinan J."/>
            <person name="Park H.-J."/>
            <person name="Ramirez L."/>
            <person name="Alfaro M."/>
            <person name="Sun H."/>
            <person name="Tritt A."/>
            <person name="Yoshinaga Y."/>
            <person name="Zwiers L.-H."/>
            <person name="Turgeon B.G."/>
            <person name="Goodwin S.B."/>
            <person name="Spatafora J.W."/>
            <person name="Crous P.W."/>
            <person name="Grigoriev I.V."/>
        </authorList>
    </citation>
    <scope>NUCLEOTIDE SEQUENCE</scope>
    <source>
        <strain evidence="3">CBS 394.84</strain>
    </source>
</reference>
<protein>
    <submittedName>
        <fullName evidence="3">HET-domain-containing protein</fullName>
    </submittedName>
</protein>
<evidence type="ECO:0000313" key="4">
    <source>
        <dbReference type="Proteomes" id="UP000800039"/>
    </source>
</evidence>
<evidence type="ECO:0000259" key="2">
    <source>
        <dbReference type="PROSITE" id="PS50011"/>
    </source>
</evidence>
<evidence type="ECO:0000256" key="1">
    <source>
        <dbReference type="SAM" id="MobiDB-lite"/>
    </source>
</evidence>
<dbReference type="Gene3D" id="3.30.200.20">
    <property type="entry name" value="Phosphorylase Kinase, domain 1"/>
    <property type="match status" value="1"/>
</dbReference>
<dbReference type="EMBL" id="ML976616">
    <property type="protein sequence ID" value="KAF1845548.1"/>
    <property type="molecule type" value="Genomic_DNA"/>
</dbReference>
<gene>
    <name evidence="3" type="ORF">K460DRAFT_312073</name>
</gene>
<dbReference type="Pfam" id="PF00069">
    <property type="entry name" value="Pkinase"/>
    <property type="match status" value="1"/>
</dbReference>
<dbReference type="CDD" id="cd00180">
    <property type="entry name" value="PKc"/>
    <property type="match status" value="1"/>
</dbReference>
<dbReference type="InterPro" id="IPR000719">
    <property type="entry name" value="Prot_kinase_dom"/>
</dbReference>
<dbReference type="PROSITE" id="PS50011">
    <property type="entry name" value="PROTEIN_KINASE_DOM"/>
    <property type="match status" value="1"/>
</dbReference>
<proteinExistence type="predicted"/>
<dbReference type="OrthoDB" id="4062651at2759"/>
<evidence type="ECO:0000313" key="3">
    <source>
        <dbReference type="EMBL" id="KAF1845548.1"/>
    </source>
</evidence>
<dbReference type="PANTHER" id="PTHR33112">
    <property type="entry name" value="DOMAIN PROTEIN, PUTATIVE-RELATED"/>
    <property type="match status" value="1"/>
</dbReference>
<feature type="domain" description="Protein kinase" evidence="2">
    <location>
        <begin position="136"/>
        <end position="462"/>
    </location>
</feature>
<sequence>MSMVKSTFDKTPRFEFLPHGKLDMIINRKSILAELDLFPPTEEEKILVDFILTKAKKVFATTASASLSATGSRSLYDAMRLFYKNNFDDSKLPIEDHRLWTGTTIYNFHEAQWKFLVPIFSTTKPNHDLGEKIVPFISKHASGEGAFGVVWKYEIHSDHINDPSESIVKTPKFCAVKEIKLENEQHRQEVARHWDSEVKALAMMNKLNQDHIVRFITAFRWGKRDDLGYYLMFEWANGGNLRDLWNATPRPSLTASLVKSVIEQLHGLAKGLYAAHFLPDQGAYSGANYRHGDLKPANILWFREGNGIGILKIADWGEAKNHLMATELRHHPTSANTGTRRYEAPEIETGIPTEQVGSVYLDQPDAQPDMRRSRLCDIWAMGCITLEFIIWLVYGLDQLQRFNHSINADSGDDNSPFYQTSSVGGKKIAKVHPVAAHWMTHLAREPLCRVGTTALGDLLEIVQTGLLAVNFPKGFGTVDINNFQKDQAPSTLPRFRGPEKGEVNEAPTSPISIPSINVVDTDQHVEPAAASPASAHASVKPKVGSGGPKRLRTDQFCDRLDRIMNADEEDNYWFTGQLPGPPPTNIGHSPSAQVPLRLKTASKGLGQPERRLVDYAHPKLDPDDWEFRVDNSFAMDLFSGLKSTHGCVVPEAQISSNLCSNCTSFRDQLWTPGFSITYPVMELEARAKLKECDLCWLLYQACEPNWGTLFPTIQFDRVDSLLKMNGAHLPVLSIFRSPDHNSQAATDIQVGFAELPKVGSEAHLEVIRRWLNDCDQTHRTSSCKPAERGSQPARDASANLPTRLIDVGSSGDDTVYLRESGPHDEGEWIALSHQWGPIPHFSTNRQNLAAHIAGMRLEELPATFRDAVTVTRALGRQYLWIDSICILQGDDGDFKHESKRMGEVYSGAYCVIAATCASGHSSGFLKPRKKRNYVALRRDTDREAPFYICQTIDNFKEHILEGALHRRGWVLQEHALARRTIFFEEHQTYWECGHDVRCETMTRLHNKSAKLLGDPNFPQILNPAPQGERILRYQELYQMYSRLGLTKAYDRPTAIDGLQQRLLRTMTVQGGFGVFDEGETKGTLRRSLLWHRGNDTPSLTRIDFPADRVAVPSWSWMAYSGGIDYLRMDFGEMEWEDVQSPWSSSEKDSIALGAGARFYDREKAKNGEDSLIFDSPTTSVGLKLMCVVLGIQKGSIPLEDKRHYVLLVVPTPKLNRNGTKMFERVGVGYLPGRCIAATIQAASIY</sequence>
<dbReference type="SUPFAM" id="SSF56112">
    <property type="entry name" value="Protein kinase-like (PK-like)"/>
    <property type="match status" value="1"/>
</dbReference>
<dbReference type="Proteomes" id="UP000800039">
    <property type="component" value="Unassembled WGS sequence"/>
</dbReference>
<feature type="region of interest" description="Disordered" evidence="1">
    <location>
        <begin position="489"/>
        <end position="514"/>
    </location>
</feature>
<dbReference type="Pfam" id="PF06985">
    <property type="entry name" value="HET"/>
    <property type="match status" value="1"/>
</dbReference>
<dbReference type="SMART" id="SM00220">
    <property type="entry name" value="S_TKc"/>
    <property type="match status" value="1"/>
</dbReference>
<keyword evidence="4" id="KW-1185">Reference proteome</keyword>
<dbReference type="InterPro" id="IPR010730">
    <property type="entry name" value="HET"/>
</dbReference>
<dbReference type="Gene3D" id="1.10.510.10">
    <property type="entry name" value="Transferase(Phosphotransferase) domain 1"/>
    <property type="match status" value="1"/>
</dbReference>
<dbReference type="GO" id="GO:0005524">
    <property type="term" value="F:ATP binding"/>
    <property type="evidence" value="ECO:0007669"/>
    <property type="project" value="InterPro"/>
</dbReference>
<dbReference type="GO" id="GO:0004672">
    <property type="term" value="F:protein kinase activity"/>
    <property type="evidence" value="ECO:0007669"/>
    <property type="project" value="InterPro"/>
</dbReference>
<organism evidence="3 4">
    <name type="scientific">Cucurbitaria berberidis CBS 394.84</name>
    <dbReference type="NCBI Taxonomy" id="1168544"/>
    <lineage>
        <taxon>Eukaryota</taxon>
        <taxon>Fungi</taxon>
        <taxon>Dikarya</taxon>
        <taxon>Ascomycota</taxon>
        <taxon>Pezizomycotina</taxon>
        <taxon>Dothideomycetes</taxon>
        <taxon>Pleosporomycetidae</taxon>
        <taxon>Pleosporales</taxon>
        <taxon>Pleosporineae</taxon>
        <taxon>Cucurbitariaceae</taxon>
        <taxon>Cucurbitaria</taxon>
    </lineage>
</organism>
<dbReference type="RefSeq" id="XP_040788111.1">
    <property type="nucleotide sequence ID" value="XM_040930203.1"/>
</dbReference>
<comment type="caution">
    <text evidence="3">The sequence shown here is derived from an EMBL/GenBank/DDBJ whole genome shotgun (WGS) entry which is preliminary data.</text>
</comment>
<feature type="region of interest" description="Disordered" evidence="1">
    <location>
        <begin position="529"/>
        <end position="551"/>
    </location>
</feature>
<dbReference type="InterPro" id="IPR011009">
    <property type="entry name" value="Kinase-like_dom_sf"/>
</dbReference>
<feature type="compositionally biased region" description="Low complexity" evidence="1">
    <location>
        <begin position="529"/>
        <end position="538"/>
    </location>
</feature>
<accession>A0A9P4GGB1</accession>
<feature type="region of interest" description="Disordered" evidence="1">
    <location>
        <begin position="777"/>
        <end position="798"/>
    </location>
</feature>
<dbReference type="GeneID" id="63847455"/>
<name>A0A9P4GGB1_9PLEO</name>
<dbReference type="AlphaFoldDB" id="A0A9P4GGB1"/>
<dbReference type="PANTHER" id="PTHR33112:SF10">
    <property type="entry name" value="TOL"/>
    <property type="match status" value="1"/>
</dbReference>